<evidence type="ECO:0000313" key="1">
    <source>
        <dbReference type="EMBL" id="KAI3727781.1"/>
    </source>
</evidence>
<evidence type="ECO:0000313" key="2">
    <source>
        <dbReference type="Proteomes" id="UP001055879"/>
    </source>
</evidence>
<dbReference type="EMBL" id="CM042051">
    <property type="protein sequence ID" value="KAI3727781.1"/>
    <property type="molecule type" value="Genomic_DNA"/>
</dbReference>
<reference evidence="1 2" key="2">
    <citation type="journal article" date="2022" name="Mol. Ecol. Resour.">
        <title>The genomes of chicory, endive, great burdock and yacon provide insights into Asteraceae paleo-polyploidization history and plant inulin production.</title>
        <authorList>
            <person name="Fan W."/>
            <person name="Wang S."/>
            <person name="Wang H."/>
            <person name="Wang A."/>
            <person name="Jiang F."/>
            <person name="Liu H."/>
            <person name="Zhao H."/>
            <person name="Xu D."/>
            <person name="Zhang Y."/>
        </authorList>
    </citation>
    <scope>NUCLEOTIDE SEQUENCE [LARGE SCALE GENOMIC DNA]</scope>
    <source>
        <strain evidence="2">cv. Niubang</strain>
    </source>
</reference>
<accession>A0ACB9C0I8</accession>
<reference evidence="2" key="1">
    <citation type="journal article" date="2022" name="Mol. Ecol. Resour.">
        <title>The genomes of chicory, endive, great burdock and yacon provide insights into Asteraceae palaeo-polyploidization history and plant inulin production.</title>
        <authorList>
            <person name="Fan W."/>
            <person name="Wang S."/>
            <person name="Wang H."/>
            <person name="Wang A."/>
            <person name="Jiang F."/>
            <person name="Liu H."/>
            <person name="Zhao H."/>
            <person name="Xu D."/>
            <person name="Zhang Y."/>
        </authorList>
    </citation>
    <scope>NUCLEOTIDE SEQUENCE [LARGE SCALE GENOMIC DNA]</scope>
    <source>
        <strain evidence="2">cv. Niubang</strain>
    </source>
</reference>
<keyword evidence="2" id="KW-1185">Reference proteome</keyword>
<proteinExistence type="predicted"/>
<dbReference type="Proteomes" id="UP001055879">
    <property type="component" value="Linkage Group LG05"/>
</dbReference>
<sequence>MERSKNPIISPASISISRFGSPSPSQVSISVIGIVVLLNYTVLSRPTTSTTPFCRPPHCDFSIDDHHRCSSRVSYFLWIMKTLHVHKSYCTFLQDLGQEVGFKDYTLPFLAPTTVGPLVLRGVNYASGGGGILNHTGKIFVGRINLDAQLDNFAKTRQDIISGIGFPAAHNLLNRALFSVTIEPPGFLRGIMKEGCVKRINQGHLDGSSHM</sequence>
<name>A0ACB9C0I8_ARCLA</name>
<comment type="caution">
    <text evidence="1">The sequence shown here is derived from an EMBL/GenBank/DDBJ whole genome shotgun (WGS) entry which is preliminary data.</text>
</comment>
<protein>
    <submittedName>
        <fullName evidence="1">Uncharacterized protein</fullName>
    </submittedName>
</protein>
<gene>
    <name evidence="1" type="ORF">L6452_16401</name>
</gene>
<organism evidence="1 2">
    <name type="scientific">Arctium lappa</name>
    <name type="common">Greater burdock</name>
    <name type="synonym">Lappa major</name>
    <dbReference type="NCBI Taxonomy" id="4217"/>
    <lineage>
        <taxon>Eukaryota</taxon>
        <taxon>Viridiplantae</taxon>
        <taxon>Streptophyta</taxon>
        <taxon>Embryophyta</taxon>
        <taxon>Tracheophyta</taxon>
        <taxon>Spermatophyta</taxon>
        <taxon>Magnoliopsida</taxon>
        <taxon>eudicotyledons</taxon>
        <taxon>Gunneridae</taxon>
        <taxon>Pentapetalae</taxon>
        <taxon>asterids</taxon>
        <taxon>campanulids</taxon>
        <taxon>Asterales</taxon>
        <taxon>Asteraceae</taxon>
        <taxon>Carduoideae</taxon>
        <taxon>Cardueae</taxon>
        <taxon>Arctiinae</taxon>
        <taxon>Arctium</taxon>
    </lineage>
</organism>